<accession>A0ABD3WG90</accession>
<comment type="caution">
    <text evidence="1">The sequence shown here is derived from an EMBL/GenBank/DDBJ whole genome shotgun (WGS) entry which is preliminary data.</text>
</comment>
<protein>
    <submittedName>
        <fullName evidence="1">Uncharacterized protein</fullName>
    </submittedName>
</protein>
<dbReference type="Proteomes" id="UP001634394">
    <property type="component" value="Unassembled WGS sequence"/>
</dbReference>
<reference evidence="1 2" key="1">
    <citation type="submission" date="2024-11" db="EMBL/GenBank/DDBJ databases">
        <title>Chromosome-level genome assembly of the freshwater bivalve Anodonta woodiana.</title>
        <authorList>
            <person name="Chen X."/>
        </authorList>
    </citation>
    <scope>NUCLEOTIDE SEQUENCE [LARGE SCALE GENOMIC DNA]</scope>
    <source>
        <strain evidence="1">MN2024</strain>
        <tissue evidence="1">Gills</tissue>
    </source>
</reference>
<name>A0ABD3WG90_SINWO</name>
<gene>
    <name evidence="1" type="ORF">ACJMK2_036058</name>
</gene>
<evidence type="ECO:0000313" key="1">
    <source>
        <dbReference type="EMBL" id="KAL3872877.1"/>
    </source>
</evidence>
<dbReference type="EMBL" id="JBJQND010000006">
    <property type="protein sequence ID" value="KAL3872877.1"/>
    <property type="molecule type" value="Genomic_DNA"/>
</dbReference>
<proteinExistence type="predicted"/>
<evidence type="ECO:0000313" key="2">
    <source>
        <dbReference type="Proteomes" id="UP001634394"/>
    </source>
</evidence>
<sequence>MRDVFIDPQDRKSDVSIMLLGAMHRNTGTSSAPPVNNFCVPDLYNKLDADTIEKTRVINSLLTSRLQVQEKVLNKYKLDSERMHIQEKERLRRELKNIGRKLPNYSDIPNLETKIMKIQRRRKCHLRQNYRYSTDPKEIKGIPAEREEKPFCDRYHSHHLPTKTTWYKTLLPAIQTEIPATKRERLTLHLTTDKNSFDSEDDISPKDLVSSARSLDGALKSSRKVHNADEDSMTI</sequence>
<keyword evidence="2" id="KW-1185">Reference proteome</keyword>
<dbReference type="AlphaFoldDB" id="A0ABD3WG90"/>
<organism evidence="1 2">
    <name type="scientific">Sinanodonta woodiana</name>
    <name type="common">Chinese pond mussel</name>
    <name type="synonym">Anodonta woodiana</name>
    <dbReference type="NCBI Taxonomy" id="1069815"/>
    <lineage>
        <taxon>Eukaryota</taxon>
        <taxon>Metazoa</taxon>
        <taxon>Spiralia</taxon>
        <taxon>Lophotrochozoa</taxon>
        <taxon>Mollusca</taxon>
        <taxon>Bivalvia</taxon>
        <taxon>Autobranchia</taxon>
        <taxon>Heteroconchia</taxon>
        <taxon>Palaeoheterodonta</taxon>
        <taxon>Unionida</taxon>
        <taxon>Unionoidea</taxon>
        <taxon>Unionidae</taxon>
        <taxon>Unioninae</taxon>
        <taxon>Sinanodonta</taxon>
    </lineage>
</organism>